<name>A0ACD5G613_BORAD</name>
<keyword evidence="2" id="KW-1185">Reference proteome</keyword>
<keyword evidence="1" id="KW-0614">Plasmid</keyword>
<protein>
    <submittedName>
        <fullName evidence="1">Variable large family protein</fullName>
    </submittedName>
</protein>
<dbReference type="Proteomes" id="UP001305787">
    <property type="component" value="Plasmid lp28-8"/>
</dbReference>
<sequence length="382" mass="37662">MKKISSAIILLSFFVFANCKNNAELAEAEAKNQAAKDFYHAIIRLGHGFVDVFNAIGGLISDVFYKADPKKSDVKNYFESIAKILKDTQTKLDALSKEQGGGDGGTQVVDAAVKASGWIKEMHKAVEDTAKAGEGGNEPIANVAAGGVGNAAGTKADAGSVTGIAKGMKAIVDAAVKAGVEFKPAGVEGAGNSDAGKLFASGNAANGADNAAANAQKAAAAAGKAVSAVSGDQILKAIVDAAGTSAGANANAAKDAVEAAIGDDGAAQAAAFGGGMQNKNDQIAAAIVLRGLAKDGKFANTSDGDGDADDKVKAAVKSAVESGVQKTVASLTGLIKQSLVKELGKVAVVVQGANSSATGGSTPKKAESSPTADKGGVAAAAK</sequence>
<organism evidence="1 2">
    <name type="scientific">Borrelia andersonii</name>
    <name type="common">Borreliella andersonii</name>
    <dbReference type="NCBI Taxonomy" id="42109"/>
    <lineage>
        <taxon>Bacteria</taxon>
        <taxon>Pseudomonadati</taxon>
        <taxon>Spirochaetota</taxon>
        <taxon>Spirochaetia</taxon>
        <taxon>Spirochaetales</taxon>
        <taxon>Borreliaceae</taxon>
        <taxon>Borreliella</taxon>
    </lineage>
</organism>
<evidence type="ECO:0000313" key="2">
    <source>
        <dbReference type="Proteomes" id="UP001305787"/>
    </source>
</evidence>
<dbReference type="EMBL" id="CP179265">
    <property type="protein sequence ID" value="XOU13295.1"/>
    <property type="molecule type" value="Genomic_DNA"/>
</dbReference>
<geneLocation type="plasmid" evidence="1 2">
    <name>lp28-8</name>
</geneLocation>
<accession>A0ACD5G613</accession>
<reference evidence="1" key="1">
    <citation type="submission" date="2024-11" db="EMBL/GenBank/DDBJ databases">
        <title>Sequencing of Borrelia variable plasmids from multiple Borrelia sensu lato isolates.</title>
        <authorList>
            <person name="Mongodin E.F."/>
            <person name="Rudenko N."/>
            <person name="Fraser C.M."/>
            <person name="Schutzer S."/>
            <person name="Luft B."/>
            <person name="Morgan R."/>
            <person name="Casjens S."/>
            <person name="Qiu W."/>
        </authorList>
    </citation>
    <scope>NUCLEOTIDE SEQUENCE</scope>
    <source>
        <strain evidence="1">21038</strain>
    </source>
</reference>
<proteinExistence type="predicted"/>
<evidence type="ECO:0000313" key="1">
    <source>
        <dbReference type="EMBL" id="XOU13295.1"/>
    </source>
</evidence>
<gene>
    <name evidence="1" type="ORF">QIA45_05365</name>
</gene>